<dbReference type="Proteomes" id="UP001327560">
    <property type="component" value="Chromosome 7"/>
</dbReference>
<dbReference type="InterPro" id="IPR050898">
    <property type="entry name" value="Plant_acyltransferase"/>
</dbReference>
<gene>
    <name evidence="2" type="ORF">Cni_G23827</name>
</gene>
<dbReference type="InterPro" id="IPR023213">
    <property type="entry name" value="CAT-like_dom_sf"/>
</dbReference>
<reference evidence="2 3" key="1">
    <citation type="submission" date="2023-10" db="EMBL/GenBank/DDBJ databases">
        <title>Chromosome-scale genome assembly provides insights into flower coloration mechanisms of Canna indica.</title>
        <authorList>
            <person name="Li C."/>
        </authorList>
    </citation>
    <scope>NUCLEOTIDE SEQUENCE [LARGE SCALE GENOMIC DNA]</scope>
    <source>
        <tissue evidence="2">Flower</tissue>
    </source>
</reference>
<proteinExistence type="inferred from homology"/>
<sequence length="422" mass="45555">MRNISVVAKSPPQLVAPCDPTPSGILPLSSIDKTTAVSFMLDLVLVYGHGHEPSKLIREALSRALVPYYPVAGRIVVSDTGDVEVACSATGVWFVEASVDCTMEDVNRLQRPLKIPVAELLPQPPSEDDMEGVILLVQVTEFTCGGFAVTIRFNHAIFDGIGAGQFFKAVGEMARDLPRPTISPIWCREAIPKPPKLSPGDLPLSPPPKFVEVTYDIPLHSINLIKNQYTKETGRTCSTFDIAAAVLWRSRTRAIGGGGGGDVHVGFVADIRHLMRDVLPEEGAGYYGNCVYPTGATASGNAVAQGSVVEVVGLIREAKKKLAAKVANWFKGEAKEDPAKPRMDYGALCLTDWSRVGFSEVDYGWGDPVHVVPLMPAGHFAASAIFLKPPVHKQGLRLMASCVIEEHLPAFNDEMMSACMSY</sequence>
<comment type="similarity">
    <text evidence="1">Belongs to the plant acyltransferase family.</text>
</comment>
<accession>A0AAQ3QMV7</accession>
<dbReference type="AlphaFoldDB" id="A0AAQ3QMV7"/>
<dbReference type="Pfam" id="PF02458">
    <property type="entry name" value="Transferase"/>
    <property type="match status" value="1"/>
</dbReference>
<evidence type="ECO:0000256" key="1">
    <source>
        <dbReference type="ARBA" id="ARBA00009861"/>
    </source>
</evidence>
<keyword evidence="3" id="KW-1185">Reference proteome</keyword>
<dbReference type="PANTHER" id="PTHR31147:SF2">
    <property type="entry name" value="OS01G0615300 PROTEIN"/>
    <property type="match status" value="1"/>
</dbReference>
<dbReference type="PANTHER" id="PTHR31147">
    <property type="entry name" value="ACYL TRANSFERASE 4"/>
    <property type="match status" value="1"/>
</dbReference>
<organism evidence="2 3">
    <name type="scientific">Canna indica</name>
    <name type="common">Indian-shot</name>
    <dbReference type="NCBI Taxonomy" id="4628"/>
    <lineage>
        <taxon>Eukaryota</taxon>
        <taxon>Viridiplantae</taxon>
        <taxon>Streptophyta</taxon>
        <taxon>Embryophyta</taxon>
        <taxon>Tracheophyta</taxon>
        <taxon>Spermatophyta</taxon>
        <taxon>Magnoliopsida</taxon>
        <taxon>Liliopsida</taxon>
        <taxon>Zingiberales</taxon>
        <taxon>Cannaceae</taxon>
        <taxon>Canna</taxon>
    </lineage>
</organism>
<evidence type="ECO:0000313" key="2">
    <source>
        <dbReference type="EMBL" id="WOL15046.1"/>
    </source>
</evidence>
<evidence type="ECO:0000313" key="3">
    <source>
        <dbReference type="Proteomes" id="UP001327560"/>
    </source>
</evidence>
<protein>
    <submittedName>
        <fullName evidence="2">Uncharacterized protein</fullName>
    </submittedName>
</protein>
<dbReference type="Gene3D" id="3.30.559.10">
    <property type="entry name" value="Chloramphenicol acetyltransferase-like domain"/>
    <property type="match status" value="2"/>
</dbReference>
<name>A0AAQ3QMV7_9LILI</name>
<dbReference type="EMBL" id="CP136896">
    <property type="protein sequence ID" value="WOL15046.1"/>
    <property type="molecule type" value="Genomic_DNA"/>
</dbReference>